<dbReference type="InterPro" id="IPR037066">
    <property type="entry name" value="Plug_dom_sf"/>
</dbReference>
<evidence type="ECO:0000256" key="12">
    <source>
        <dbReference type="SAM" id="SignalP"/>
    </source>
</evidence>
<dbReference type="EMBL" id="ATHL01000089">
    <property type="protein sequence ID" value="EQB13496.1"/>
    <property type="molecule type" value="Genomic_DNA"/>
</dbReference>
<keyword evidence="4 9" id="KW-0812">Transmembrane</keyword>
<accession>T0HAZ1</accession>
<dbReference type="SUPFAM" id="SSF56935">
    <property type="entry name" value="Porins"/>
    <property type="match status" value="1"/>
</dbReference>
<proteinExistence type="inferred from homology"/>
<evidence type="ECO:0000313" key="15">
    <source>
        <dbReference type="EMBL" id="EQB13496.1"/>
    </source>
</evidence>
<feature type="short sequence motif" description="TonB C-terminal box" evidence="10">
    <location>
        <begin position="1063"/>
        <end position="1080"/>
    </location>
</feature>
<feature type="chain" id="PRO_5004576395" description="TonB-denpendent receptor" evidence="12">
    <location>
        <begin position="51"/>
        <end position="1080"/>
    </location>
</feature>
<evidence type="ECO:0000259" key="14">
    <source>
        <dbReference type="Pfam" id="PF07715"/>
    </source>
</evidence>
<dbReference type="Proteomes" id="UP000015527">
    <property type="component" value="Unassembled WGS sequence"/>
</dbReference>
<dbReference type="eggNOG" id="COG1629">
    <property type="taxonomic scope" value="Bacteria"/>
</dbReference>
<evidence type="ECO:0000256" key="3">
    <source>
        <dbReference type="ARBA" id="ARBA00022452"/>
    </source>
</evidence>
<dbReference type="PROSITE" id="PS52016">
    <property type="entry name" value="TONB_DEPENDENT_REC_3"/>
    <property type="match status" value="1"/>
</dbReference>
<gene>
    <name evidence="15" type="ORF">L284_14485</name>
</gene>
<organism evidence="15 16">
    <name type="scientific">Novosphingobium lindaniclasticum LE124</name>
    <dbReference type="NCBI Taxonomy" id="1096930"/>
    <lineage>
        <taxon>Bacteria</taxon>
        <taxon>Pseudomonadati</taxon>
        <taxon>Pseudomonadota</taxon>
        <taxon>Alphaproteobacteria</taxon>
        <taxon>Sphingomonadales</taxon>
        <taxon>Sphingomonadaceae</taxon>
        <taxon>Novosphingobium</taxon>
    </lineage>
</organism>
<evidence type="ECO:0000256" key="9">
    <source>
        <dbReference type="PROSITE-ProRule" id="PRU01360"/>
    </source>
</evidence>
<keyword evidence="8 9" id="KW-0998">Cell outer membrane</keyword>
<evidence type="ECO:0000256" key="1">
    <source>
        <dbReference type="ARBA" id="ARBA00004571"/>
    </source>
</evidence>
<dbReference type="InterPro" id="IPR036942">
    <property type="entry name" value="Beta-barrel_TonB_sf"/>
</dbReference>
<name>T0HAZ1_9SPHN</name>
<evidence type="ECO:0000256" key="8">
    <source>
        <dbReference type="ARBA" id="ARBA00023237"/>
    </source>
</evidence>
<dbReference type="Pfam" id="PF07715">
    <property type="entry name" value="Plug"/>
    <property type="match status" value="1"/>
</dbReference>
<dbReference type="Gene3D" id="2.170.130.10">
    <property type="entry name" value="TonB-dependent receptor, plug domain"/>
    <property type="match status" value="1"/>
</dbReference>
<dbReference type="PROSITE" id="PS01156">
    <property type="entry name" value="TONB_DEPENDENT_REC_2"/>
    <property type="match status" value="1"/>
</dbReference>
<dbReference type="GO" id="GO:0009279">
    <property type="term" value="C:cell outer membrane"/>
    <property type="evidence" value="ECO:0007669"/>
    <property type="project" value="UniProtKB-SubCell"/>
</dbReference>
<keyword evidence="5 12" id="KW-0732">Signal</keyword>
<evidence type="ECO:0000256" key="4">
    <source>
        <dbReference type="ARBA" id="ARBA00022692"/>
    </source>
</evidence>
<feature type="signal peptide" evidence="12">
    <location>
        <begin position="1"/>
        <end position="50"/>
    </location>
</feature>
<evidence type="ECO:0000256" key="10">
    <source>
        <dbReference type="PROSITE-ProRule" id="PRU10144"/>
    </source>
</evidence>
<evidence type="ECO:0000259" key="13">
    <source>
        <dbReference type="Pfam" id="PF00593"/>
    </source>
</evidence>
<evidence type="ECO:0000256" key="2">
    <source>
        <dbReference type="ARBA" id="ARBA00022448"/>
    </source>
</evidence>
<keyword evidence="3 9" id="KW-1134">Transmembrane beta strand</keyword>
<dbReference type="InterPro" id="IPR000531">
    <property type="entry name" value="Beta-barrel_TonB"/>
</dbReference>
<evidence type="ECO:0008006" key="17">
    <source>
        <dbReference type="Google" id="ProtNLM"/>
    </source>
</evidence>
<keyword evidence="7 9" id="KW-0472">Membrane</keyword>
<feature type="domain" description="TonB-dependent receptor plug" evidence="14">
    <location>
        <begin position="78"/>
        <end position="194"/>
    </location>
</feature>
<dbReference type="PATRIC" id="fig|1096930.3.peg.2884"/>
<keyword evidence="2 9" id="KW-0813">Transport</keyword>
<dbReference type="InterPro" id="IPR010917">
    <property type="entry name" value="TonB_rcpt_CS"/>
</dbReference>
<dbReference type="Pfam" id="PF00593">
    <property type="entry name" value="TonB_dep_Rec_b-barrel"/>
    <property type="match status" value="1"/>
</dbReference>
<dbReference type="eggNOG" id="COG4206">
    <property type="taxonomic scope" value="Bacteria"/>
</dbReference>
<dbReference type="AlphaFoldDB" id="T0HAZ1"/>
<evidence type="ECO:0000256" key="7">
    <source>
        <dbReference type="ARBA" id="ARBA00023136"/>
    </source>
</evidence>
<sequence>MHGGSGHASSRAHESNKGHINVQNSLKKAALRSAASLPVFALAFATNAYAQDQAADAEDSANAPAIVVTGSRISTPNLESANPVAILTGEQVFSSGNLSVGDQLNELPQLRSNFSQANSTRFLGTRGLNLLDLRGLGTSRTLVLVNGRRHVGSDVLVNAVSVDVNTIPADLIERVDVVTGGASAVYGSDAIAGVVNFILKEDYDGISFRGQNGISNYKDGGKQFASVVVGKNFSEGRGNITLAAEFSHSDDFYASGRPGLRNNRGFVVTDTDPAGTPNGSDGVFDRTFYNDIRSATISLGGMVAAYGNPNSALCGRGTNGSAFTCNYQFQPDGTLVPQTGERIGIGPNGSFLGGNGASNREGRLMALSPDLKRYTANLTGHYEITPALVPFFEAKYSRTDARGSQSGPFFSQGTTLGGDPRERIRLDNPYLNGDARQVLTDTFAASTVNANTGAAFTDTVVNGVVTQSAADKLAAQRTAIANGTFGFNLRRNWVDFGNRDEEIRRETFRIVGGLRGDFNDDWKYELSVNYGEHKERNLIRGNVNVQRYLLALDSTTDANGNIVCRSKINPAAAISYVSDNDPLLAGDVAACVPLNPFGQGSVSQAAKDYILTSSLATGKMRQTDIMGYVSGDSSQWFELPGGPVAFSVGGEYRRETVRYDLDDVTQAGYAFYNAIPSFSAPAFEVKEAYGEILLPLLKDKPFFENLSLRGNARVSDYKGSAGTVWAYGGEAIWSPVRDLTFRGTYARSVRAPNLVELYSAAGQNFAPSFTDPCSARNIGAGSANREANCRAAGVPIGYDFNYAQSLEIVSGGNPDLRSETSDSYTVGALIQPRWVPGLSISVDYWDMTVNNVIASVAAQDIANLCYDSNSLDNSFCPLFQRAGANGGPNGEQPYQILEGSLLQSSLNYAKYKVRGLDMQVNYDHSFDFGRLSLTAYWTHYFQNDQFTDPTDPTFKDRLLDELSYPSDAVTMNASFQTGAFKLGYQLRWLGGMYLNTYEDYNSLNGLPPQNADYAPIKKYPDVFYHDIRAAYDIDDNYSFYLGVDNVFNKMPPYGLTGIGEGSGVYPNMGRYFYTGITAKF</sequence>
<dbReference type="InterPro" id="IPR012910">
    <property type="entry name" value="Plug_dom"/>
</dbReference>
<comment type="subcellular location">
    <subcellularLocation>
        <location evidence="1 9">Cell outer membrane</location>
        <topology evidence="1 9">Multi-pass membrane protein</topology>
    </subcellularLocation>
</comment>
<comment type="caution">
    <text evidence="15">The sequence shown here is derived from an EMBL/GenBank/DDBJ whole genome shotgun (WGS) entry which is preliminary data.</text>
</comment>
<protein>
    <recommendedName>
        <fullName evidence="17">TonB-denpendent receptor</fullName>
    </recommendedName>
</protein>
<dbReference type="Gene3D" id="2.40.170.20">
    <property type="entry name" value="TonB-dependent receptor, beta-barrel domain"/>
    <property type="match status" value="1"/>
</dbReference>
<dbReference type="PANTHER" id="PTHR47234:SF2">
    <property type="entry name" value="TONB-DEPENDENT RECEPTOR"/>
    <property type="match status" value="1"/>
</dbReference>
<evidence type="ECO:0000256" key="6">
    <source>
        <dbReference type="ARBA" id="ARBA00023077"/>
    </source>
</evidence>
<keyword evidence="6 11" id="KW-0798">TonB box</keyword>
<evidence type="ECO:0000256" key="11">
    <source>
        <dbReference type="RuleBase" id="RU003357"/>
    </source>
</evidence>
<evidence type="ECO:0000313" key="16">
    <source>
        <dbReference type="Proteomes" id="UP000015527"/>
    </source>
</evidence>
<reference evidence="15 16" key="1">
    <citation type="journal article" date="2013" name="Genome Announc.">
        <title>Genome Sequence of Novosphingobium lindaniclasticum LE124T, Isolated from a Hexachlorocyclohexane Dumpsite.</title>
        <authorList>
            <person name="Saxena A."/>
            <person name="Nayyar N."/>
            <person name="Sangwan N."/>
            <person name="Kumari R."/>
            <person name="Khurana J.P."/>
            <person name="Lal R."/>
        </authorList>
    </citation>
    <scope>NUCLEOTIDE SEQUENCE [LARGE SCALE GENOMIC DNA]</scope>
    <source>
        <strain evidence="15 16">LE124</strain>
    </source>
</reference>
<feature type="domain" description="TonB-dependent receptor-like beta-barrel" evidence="13">
    <location>
        <begin position="624"/>
        <end position="1046"/>
    </location>
</feature>
<dbReference type="InterPro" id="IPR039426">
    <property type="entry name" value="TonB-dep_rcpt-like"/>
</dbReference>
<keyword evidence="16" id="KW-1185">Reference proteome</keyword>
<evidence type="ECO:0000256" key="5">
    <source>
        <dbReference type="ARBA" id="ARBA00022729"/>
    </source>
</evidence>
<dbReference type="PANTHER" id="PTHR47234">
    <property type="match status" value="1"/>
</dbReference>
<comment type="similarity">
    <text evidence="9 11">Belongs to the TonB-dependent receptor family.</text>
</comment>